<dbReference type="CDD" id="cd00776">
    <property type="entry name" value="AsxRS_core"/>
    <property type="match status" value="1"/>
</dbReference>
<proteinExistence type="inferred from homology"/>
<dbReference type="AlphaFoldDB" id="A0A7W7Y5X6"/>
<evidence type="ECO:0000256" key="5">
    <source>
        <dbReference type="ARBA" id="ARBA00022917"/>
    </source>
</evidence>
<dbReference type="FunFam" id="3.30.930.10:FF:000016">
    <property type="entry name" value="Asparagine--tRNA ligase"/>
    <property type="match status" value="1"/>
</dbReference>
<evidence type="ECO:0000256" key="3">
    <source>
        <dbReference type="ARBA" id="ARBA00022741"/>
    </source>
</evidence>
<comment type="caution">
    <text evidence="9">The sequence shown here is derived from an EMBL/GenBank/DDBJ whole genome shotgun (WGS) entry which is preliminary data.</text>
</comment>
<keyword evidence="5 7" id="KW-0648">Protein biosynthesis</keyword>
<keyword evidence="2 7" id="KW-0436">Ligase</keyword>
<evidence type="ECO:0000256" key="2">
    <source>
        <dbReference type="ARBA" id="ARBA00022598"/>
    </source>
</evidence>
<evidence type="ECO:0000256" key="6">
    <source>
        <dbReference type="ARBA" id="ARBA00023146"/>
    </source>
</evidence>
<dbReference type="EC" id="6.1.1.22" evidence="7"/>
<dbReference type="InterPro" id="IPR045864">
    <property type="entry name" value="aa-tRNA-synth_II/BPL/LPL"/>
</dbReference>
<evidence type="ECO:0000313" key="9">
    <source>
        <dbReference type="EMBL" id="MBB5022597.1"/>
    </source>
</evidence>
<dbReference type="GO" id="GO:0005737">
    <property type="term" value="C:cytoplasm"/>
    <property type="evidence" value="ECO:0007669"/>
    <property type="project" value="UniProtKB-SubCell"/>
</dbReference>
<dbReference type="EMBL" id="JACHID010000013">
    <property type="protein sequence ID" value="MBB5022597.1"/>
    <property type="molecule type" value="Genomic_DNA"/>
</dbReference>
<evidence type="ECO:0000256" key="7">
    <source>
        <dbReference type="HAMAP-Rule" id="MF_00534"/>
    </source>
</evidence>
<dbReference type="Pfam" id="PF01336">
    <property type="entry name" value="tRNA_anti-codon"/>
    <property type="match status" value="1"/>
</dbReference>
<dbReference type="PROSITE" id="PS50862">
    <property type="entry name" value="AA_TRNA_LIGASE_II"/>
    <property type="match status" value="1"/>
</dbReference>
<dbReference type="GO" id="GO:0004816">
    <property type="term" value="F:asparagine-tRNA ligase activity"/>
    <property type="evidence" value="ECO:0007669"/>
    <property type="project" value="UniProtKB-UniRule"/>
</dbReference>
<evidence type="ECO:0000256" key="1">
    <source>
        <dbReference type="ARBA" id="ARBA00008226"/>
    </source>
</evidence>
<evidence type="ECO:0000313" key="10">
    <source>
        <dbReference type="Proteomes" id="UP000528322"/>
    </source>
</evidence>
<dbReference type="HAMAP" id="MF_00534">
    <property type="entry name" value="Asn_tRNA_synth"/>
    <property type="match status" value="1"/>
</dbReference>
<keyword evidence="6 7" id="KW-0030">Aminoacyl-tRNA synthetase</keyword>
<dbReference type="Proteomes" id="UP000528322">
    <property type="component" value="Unassembled WGS sequence"/>
</dbReference>
<name>A0A7W7Y5X6_9BACT</name>
<dbReference type="GO" id="GO:0005524">
    <property type="term" value="F:ATP binding"/>
    <property type="evidence" value="ECO:0007669"/>
    <property type="project" value="UniProtKB-UniRule"/>
</dbReference>
<dbReference type="PRINTS" id="PR01042">
    <property type="entry name" value="TRNASYNTHASP"/>
</dbReference>
<feature type="domain" description="Aminoacyl-transfer RNA synthetases class-II family profile" evidence="8">
    <location>
        <begin position="134"/>
        <end position="446"/>
    </location>
</feature>
<dbReference type="InterPro" id="IPR004522">
    <property type="entry name" value="Asn-tRNA-ligase"/>
</dbReference>
<dbReference type="NCBIfam" id="NF003037">
    <property type="entry name" value="PRK03932.1"/>
    <property type="match status" value="1"/>
</dbReference>
<dbReference type="RefSeq" id="WP_183733402.1">
    <property type="nucleotide sequence ID" value="NZ_JACHID010000013.1"/>
</dbReference>
<dbReference type="InterPro" id="IPR004364">
    <property type="entry name" value="Aa-tRNA-synt_II"/>
</dbReference>
<dbReference type="PANTHER" id="PTHR22594:SF34">
    <property type="entry name" value="ASPARAGINE--TRNA LIGASE, MITOCHONDRIAL-RELATED"/>
    <property type="match status" value="1"/>
</dbReference>
<dbReference type="InterPro" id="IPR006195">
    <property type="entry name" value="aa-tRNA-synth_II"/>
</dbReference>
<dbReference type="GO" id="GO:0006421">
    <property type="term" value="P:asparaginyl-tRNA aminoacylation"/>
    <property type="evidence" value="ECO:0007669"/>
    <property type="project" value="UniProtKB-UniRule"/>
</dbReference>
<keyword evidence="7" id="KW-0963">Cytoplasm</keyword>
<dbReference type="Gene3D" id="3.30.930.10">
    <property type="entry name" value="Bira Bifunctional Protein, Domain 2"/>
    <property type="match status" value="1"/>
</dbReference>
<dbReference type="SUPFAM" id="SSF55681">
    <property type="entry name" value="Class II aaRS and biotin synthetases"/>
    <property type="match status" value="1"/>
</dbReference>
<comment type="catalytic activity">
    <reaction evidence="7">
        <text>tRNA(Asn) + L-asparagine + ATP = L-asparaginyl-tRNA(Asn) + AMP + diphosphate + H(+)</text>
        <dbReference type="Rhea" id="RHEA:11180"/>
        <dbReference type="Rhea" id="RHEA-COMP:9659"/>
        <dbReference type="Rhea" id="RHEA-COMP:9674"/>
        <dbReference type="ChEBI" id="CHEBI:15378"/>
        <dbReference type="ChEBI" id="CHEBI:30616"/>
        <dbReference type="ChEBI" id="CHEBI:33019"/>
        <dbReference type="ChEBI" id="CHEBI:58048"/>
        <dbReference type="ChEBI" id="CHEBI:78442"/>
        <dbReference type="ChEBI" id="CHEBI:78515"/>
        <dbReference type="ChEBI" id="CHEBI:456215"/>
        <dbReference type="EC" id="6.1.1.22"/>
    </reaction>
</comment>
<comment type="subcellular location">
    <subcellularLocation>
        <location evidence="7">Cytoplasm</location>
    </subcellularLocation>
</comment>
<organism evidence="9 10">
    <name type="scientific">Desulfurispira natronophila</name>
    <dbReference type="NCBI Taxonomy" id="682562"/>
    <lineage>
        <taxon>Bacteria</taxon>
        <taxon>Pseudomonadati</taxon>
        <taxon>Chrysiogenota</taxon>
        <taxon>Chrysiogenia</taxon>
        <taxon>Chrysiogenales</taxon>
        <taxon>Chrysiogenaceae</taxon>
        <taxon>Desulfurispira</taxon>
    </lineage>
</organism>
<dbReference type="InterPro" id="IPR004365">
    <property type="entry name" value="NA-bd_OB_tRNA"/>
</dbReference>
<dbReference type="InterPro" id="IPR002312">
    <property type="entry name" value="Asp/Asn-tRNA-synth_IIb"/>
</dbReference>
<comment type="subunit">
    <text evidence="7">Homodimer.</text>
</comment>
<dbReference type="CDD" id="cd04318">
    <property type="entry name" value="EcAsnRS_like_N"/>
    <property type="match status" value="1"/>
</dbReference>
<gene>
    <name evidence="7" type="primary">asnS</name>
    <name evidence="9" type="ORF">HNR37_001935</name>
</gene>
<dbReference type="SUPFAM" id="SSF50249">
    <property type="entry name" value="Nucleic acid-binding proteins"/>
    <property type="match status" value="1"/>
</dbReference>
<dbReference type="GO" id="GO:0003676">
    <property type="term" value="F:nucleic acid binding"/>
    <property type="evidence" value="ECO:0007669"/>
    <property type="project" value="InterPro"/>
</dbReference>
<dbReference type="NCBIfam" id="TIGR00457">
    <property type="entry name" value="asnS"/>
    <property type="match status" value="1"/>
</dbReference>
<dbReference type="Gene3D" id="2.40.50.140">
    <property type="entry name" value="Nucleic acid-binding proteins"/>
    <property type="match status" value="1"/>
</dbReference>
<dbReference type="Pfam" id="PF00152">
    <property type="entry name" value="tRNA-synt_2"/>
    <property type="match status" value="1"/>
</dbReference>
<keyword evidence="10" id="KW-1185">Reference proteome</keyword>
<evidence type="ECO:0000256" key="4">
    <source>
        <dbReference type="ARBA" id="ARBA00022840"/>
    </source>
</evidence>
<dbReference type="InterPro" id="IPR012340">
    <property type="entry name" value="NA-bd_OB-fold"/>
</dbReference>
<keyword evidence="4 7" id="KW-0067">ATP-binding</keyword>
<evidence type="ECO:0000259" key="8">
    <source>
        <dbReference type="PROSITE" id="PS50862"/>
    </source>
</evidence>
<dbReference type="PANTHER" id="PTHR22594">
    <property type="entry name" value="ASPARTYL/LYSYL-TRNA SYNTHETASE"/>
    <property type="match status" value="1"/>
</dbReference>
<accession>A0A7W7Y5X6</accession>
<keyword evidence="3 7" id="KW-0547">Nucleotide-binding</keyword>
<protein>
    <recommendedName>
        <fullName evidence="7">Asparagine--tRNA ligase</fullName>
        <ecNumber evidence="7">6.1.1.22</ecNumber>
    </recommendedName>
    <alternativeName>
        <fullName evidence="7">Asparaginyl-tRNA synthetase</fullName>
        <shortName evidence="7">AsnRS</shortName>
    </alternativeName>
</protein>
<reference evidence="9 10" key="1">
    <citation type="submission" date="2020-08" db="EMBL/GenBank/DDBJ databases">
        <title>Genomic Encyclopedia of Type Strains, Phase IV (KMG-IV): sequencing the most valuable type-strain genomes for metagenomic binning, comparative biology and taxonomic classification.</title>
        <authorList>
            <person name="Goeker M."/>
        </authorList>
    </citation>
    <scope>NUCLEOTIDE SEQUENCE [LARGE SCALE GENOMIC DNA]</scope>
    <source>
        <strain evidence="9 10">DSM 22071</strain>
    </source>
</reference>
<comment type="similarity">
    <text evidence="1 7">Belongs to the class-II aminoacyl-tRNA synthetase family.</text>
</comment>
<sequence length="454" mass="51307">MQNQSTPIKQILQGLYRDDIVKVQGLVRTFRQSKNVAFIAINDGSTFESLQVVLGDGLGDNLYEQLGTGAALEIEGTVVASPAAGQSWELQATDLRITGPAGSEYPLQKKRHSLEYLRSIGHLRPRTNTFNAVFRLRSFVSHAIHRYFEQRGFYWMHTPIITANDCEGAGEQFRVTTLPRITSDDDFGQDFFGQPASLTVSGQLEGEALATALGKIYTFGPTFRSENSNTSRHLAEFWMIEPEVAFADLDDMLDLAEDFIISIVQQVLEHCQSELNFFEQFVESGLLQKLQAVSREPFARITYSDAVAILQKCGEDFEYPVQWGADLQAEHERYLCENHMGKPVFVTDYPADIKAFYMKLSDDERTVRAMDLLLPGIGEIIGGSQREDRHDVLKKRMEQFGIDCHAMSWYLELRRFGNQPHAGFGLGLERLLQYLSGMGNIRDVIPFPRAPRQI</sequence>